<dbReference type="Gene3D" id="3.30.420.10">
    <property type="entry name" value="Ribonuclease H-like superfamily/Ribonuclease H"/>
    <property type="match status" value="1"/>
</dbReference>
<evidence type="ECO:0000313" key="2">
    <source>
        <dbReference type="Proteomes" id="UP001148838"/>
    </source>
</evidence>
<comment type="caution">
    <text evidence="1">The sequence shown here is derived from an EMBL/GenBank/DDBJ whole genome shotgun (WGS) entry which is preliminary data.</text>
</comment>
<organism evidence="1 2">
    <name type="scientific">Periplaneta americana</name>
    <name type="common">American cockroach</name>
    <name type="synonym">Blatta americana</name>
    <dbReference type="NCBI Taxonomy" id="6978"/>
    <lineage>
        <taxon>Eukaryota</taxon>
        <taxon>Metazoa</taxon>
        <taxon>Ecdysozoa</taxon>
        <taxon>Arthropoda</taxon>
        <taxon>Hexapoda</taxon>
        <taxon>Insecta</taxon>
        <taxon>Pterygota</taxon>
        <taxon>Neoptera</taxon>
        <taxon>Polyneoptera</taxon>
        <taxon>Dictyoptera</taxon>
        <taxon>Blattodea</taxon>
        <taxon>Blattoidea</taxon>
        <taxon>Blattidae</taxon>
        <taxon>Blattinae</taxon>
        <taxon>Periplaneta</taxon>
    </lineage>
</organism>
<dbReference type="PANTHER" id="PTHR46060:SF1">
    <property type="entry name" value="MARINER MOS1 TRANSPOSASE-LIKE PROTEIN"/>
    <property type="match status" value="1"/>
</dbReference>
<evidence type="ECO:0000313" key="1">
    <source>
        <dbReference type="EMBL" id="KAJ4448356.1"/>
    </source>
</evidence>
<dbReference type="InterPro" id="IPR036397">
    <property type="entry name" value="RNaseH_sf"/>
</dbReference>
<protein>
    <recommendedName>
        <fullName evidence="3">Mariner Mos1 transposase</fullName>
    </recommendedName>
</protein>
<dbReference type="Proteomes" id="UP001148838">
    <property type="component" value="Unassembled WGS sequence"/>
</dbReference>
<gene>
    <name evidence="1" type="ORF">ANN_10372</name>
</gene>
<dbReference type="PANTHER" id="PTHR46060">
    <property type="entry name" value="MARINER MOS1 TRANSPOSASE-LIKE PROTEIN"/>
    <property type="match status" value="1"/>
</dbReference>
<keyword evidence="2" id="KW-1185">Reference proteome</keyword>
<name>A0ABQ8TQF1_PERAM</name>
<evidence type="ECO:0008006" key="3">
    <source>
        <dbReference type="Google" id="ProtNLM"/>
    </source>
</evidence>
<dbReference type="EMBL" id="JAJSOF020000005">
    <property type="protein sequence ID" value="KAJ4448356.1"/>
    <property type="molecule type" value="Genomic_DNA"/>
</dbReference>
<sequence>MAGLCEGGNEPPGSLKATYYDAYLQNNLRRTIRSKRPELLDNANILHDNATAHTAAIVQTCLWCWRWEVLEHPPYSPDLSPYDFDLIPKLKAPLRGKRFHT</sequence>
<accession>A0ABQ8TQF1</accession>
<reference evidence="1 2" key="1">
    <citation type="journal article" date="2022" name="Allergy">
        <title>Genome assembly and annotation of Periplaneta americana reveal a comprehensive cockroach allergen profile.</title>
        <authorList>
            <person name="Wang L."/>
            <person name="Xiong Q."/>
            <person name="Saelim N."/>
            <person name="Wang L."/>
            <person name="Nong W."/>
            <person name="Wan A.T."/>
            <person name="Shi M."/>
            <person name="Liu X."/>
            <person name="Cao Q."/>
            <person name="Hui J.H.L."/>
            <person name="Sookrung N."/>
            <person name="Leung T.F."/>
            <person name="Tungtrongchitr A."/>
            <person name="Tsui S.K.W."/>
        </authorList>
    </citation>
    <scope>NUCLEOTIDE SEQUENCE [LARGE SCALE GENOMIC DNA]</scope>
    <source>
        <strain evidence="1">PWHHKU_190912</strain>
    </source>
</reference>
<dbReference type="InterPro" id="IPR052709">
    <property type="entry name" value="Transposase-MT_Hybrid"/>
</dbReference>
<proteinExistence type="predicted"/>